<proteinExistence type="inferred from homology"/>
<evidence type="ECO:0000256" key="1">
    <source>
        <dbReference type="ARBA" id="ARBA00001974"/>
    </source>
</evidence>
<dbReference type="Pfam" id="PF01593">
    <property type="entry name" value="Amino_oxidase"/>
    <property type="match status" value="1"/>
</dbReference>
<dbReference type="eggNOG" id="COG1232">
    <property type="taxonomic scope" value="Bacteria"/>
</dbReference>
<organism evidence="8">
    <name type="scientific">Solibacter usitatus (strain Ellin6076)</name>
    <dbReference type="NCBI Taxonomy" id="234267"/>
    <lineage>
        <taxon>Bacteria</taxon>
        <taxon>Pseudomonadati</taxon>
        <taxon>Acidobacteriota</taxon>
        <taxon>Terriglobia</taxon>
        <taxon>Bryobacterales</taxon>
        <taxon>Solibacteraceae</taxon>
        <taxon>Candidatus Solibacter</taxon>
    </lineage>
</organism>
<keyword evidence="6" id="KW-0963">Cytoplasm</keyword>
<dbReference type="Gene3D" id="1.10.3110.10">
    <property type="entry name" value="protoporphyrinogen ix oxidase, domain 3"/>
    <property type="match status" value="1"/>
</dbReference>
<comment type="similarity">
    <text evidence="6">Belongs to the protoporphyrinogen/coproporphyrinogen oxidase family. Coproporphyrinogen III oxidase subfamily.</text>
</comment>
<keyword evidence="3 6" id="KW-0274">FAD</keyword>
<dbReference type="HOGENOM" id="CLU_009629_3_0_0"/>
<dbReference type="SUPFAM" id="SSF51905">
    <property type="entry name" value="FAD/NAD(P)-binding domain"/>
    <property type="match status" value="1"/>
</dbReference>
<name>Q01W08_SOLUE</name>
<feature type="domain" description="Amine oxidase" evidence="7">
    <location>
        <begin position="11"/>
        <end position="454"/>
    </location>
</feature>
<reference evidence="8" key="1">
    <citation type="submission" date="2006-10" db="EMBL/GenBank/DDBJ databases">
        <title>Complete sequence of Solibacter usitatus Ellin6076.</title>
        <authorList>
            <consortium name="US DOE Joint Genome Institute"/>
            <person name="Copeland A."/>
            <person name="Lucas S."/>
            <person name="Lapidus A."/>
            <person name="Barry K."/>
            <person name="Detter J.C."/>
            <person name="Glavina del Rio T."/>
            <person name="Hammon N."/>
            <person name="Israni S."/>
            <person name="Dalin E."/>
            <person name="Tice H."/>
            <person name="Pitluck S."/>
            <person name="Thompson L.S."/>
            <person name="Brettin T."/>
            <person name="Bruce D."/>
            <person name="Han C."/>
            <person name="Tapia R."/>
            <person name="Gilna P."/>
            <person name="Schmutz J."/>
            <person name="Larimer F."/>
            <person name="Land M."/>
            <person name="Hauser L."/>
            <person name="Kyrpides N."/>
            <person name="Mikhailova N."/>
            <person name="Janssen P.H."/>
            <person name="Kuske C.R."/>
            <person name="Richardson P."/>
        </authorList>
    </citation>
    <scope>NUCLEOTIDE SEQUENCE</scope>
    <source>
        <strain evidence="8">Ellin6076</strain>
    </source>
</reference>
<comment type="cofactor">
    <cofactor evidence="1 6">
        <name>FAD</name>
        <dbReference type="ChEBI" id="CHEBI:57692"/>
    </cofactor>
</comment>
<comment type="subcellular location">
    <subcellularLocation>
        <location evidence="6">Cytoplasm</location>
    </subcellularLocation>
</comment>
<dbReference type="EMBL" id="CP000473">
    <property type="protein sequence ID" value="ABJ86157.1"/>
    <property type="molecule type" value="Genomic_DNA"/>
</dbReference>
<dbReference type="PANTHER" id="PTHR42923:SF3">
    <property type="entry name" value="PROTOPORPHYRINOGEN OXIDASE"/>
    <property type="match status" value="1"/>
</dbReference>
<dbReference type="KEGG" id="sus:Acid_5204"/>
<comment type="catalytic activity">
    <reaction evidence="6">
        <text>coproporphyrinogen III + 3 O2 = coproporphyrin III + 3 H2O2</text>
        <dbReference type="Rhea" id="RHEA:43436"/>
        <dbReference type="ChEBI" id="CHEBI:15379"/>
        <dbReference type="ChEBI" id="CHEBI:16240"/>
        <dbReference type="ChEBI" id="CHEBI:57309"/>
        <dbReference type="ChEBI" id="CHEBI:131725"/>
        <dbReference type="EC" id="1.3.3.15"/>
    </reaction>
</comment>
<evidence type="ECO:0000256" key="2">
    <source>
        <dbReference type="ARBA" id="ARBA00022630"/>
    </source>
</evidence>
<accession>Q01W08</accession>
<dbReference type="InterPro" id="IPR036188">
    <property type="entry name" value="FAD/NAD-bd_sf"/>
</dbReference>
<dbReference type="GO" id="GO:0006783">
    <property type="term" value="P:heme biosynthetic process"/>
    <property type="evidence" value="ECO:0007669"/>
    <property type="project" value="UniProtKB-UniRule"/>
</dbReference>
<protein>
    <recommendedName>
        <fullName evidence="6">Coproporphyrinogen III oxidase</fullName>
        <ecNumber evidence="6">1.3.3.15</ecNumber>
    </recommendedName>
</protein>
<evidence type="ECO:0000259" key="7">
    <source>
        <dbReference type="Pfam" id="PF01593"/>
    </source>
</evidence>
<dbReference type="OrthoDB" id="9805195at2"/>
<comment type="pathway">
    <text evidence="6">Porphyrin-containing compound metabolism; protoheme biosynthesis.</text>
</comment>
<dbReference type="UniPathway" id="UPA00252"/>
<dbReference type="GO" id="GO:0004729">
    <property type="term" value="F:oxygen-dependent protoporphyrinogen oxidase activity"/>
    <property type="evidence" value="ECO:0007669"/>
    <property type="project" value="UniProtKB-UniRule"/>
</dbReference>
<keyword evidence="2 6" id="KW-0285">Flavoprotein</keyword>
<dbReference type="PANTHER" id="PTHR42923">
    <property type="entry name" value="PROTOPORPHYRINOGEN OXIDASE"/>
    <property type="match status" value="1"/>
</dbReference>
<evidence type="ECO:0000256" key="6">
    <source>
        <dbReference type="RuleBase" id="RU364052"/>
    </source>
</evidence>
<dbReference type="InterPro" id="IPR002937">
    <property type="entry name" value="Amino_oxidase"/>
</dbReference>
<evidence type="ECO:0000313" key="8">
    <source>
        <dbReference type="EMBL" id="ABJ86157.1"/>
    </source>
</evidence>
<dbReference type="InterPro" id="IPR004572">
    <property type="entry name" value="Protoporphyrinogen_oxidase"/>
</dbReference>
<dbReference type="GO" id="GO:0005737">
    <property type="term" value="C:cytoplasm"/>
    <property type="evidence" value="ECO:0007669"/>
    <property type="project" value="UniProtKB-SubCell"/>
</dbReference>
<dbReference type="InterPro" id="IPR050464">
    <property type="entry name" value="Zeta_carotene_desat/Oxidored"/>
</dbReference>
<sequence length="458" mass="48926">MPRVVIVGGGISGLSAAYYLAKGGVSSTIIESRPRLGGVIQTERIEDCTIEAGPDSFLSVKPAALDLIRDLGLADDVIGSNDHLRITYVRKGGRLVPLPDGLMMMVPTKILPLVTTGLLSPATKIRMGMELLRAPKMRTGDESVADFVREHYGQEAVDYLAEPLLSGIYGGDPRELSVTAVLPRFVELAAKYGSLTRGVLASRAQAPKTQSPAPLFRTLKGGLGQMVDAVVASIQGKVEIRSARAHSVERTPAGFRLQLDGEWMEAEHLVIACEAHSGAELLAGVDARLSELLGMVAYSSSMTVAVGFDAKDFANLPRGFGFLVPKKERRRLVACTWVGTKFSHRVPEGKIVARCFLGGMEDAGVLAEKDEAIQAAVLDELREIAGVTAPARFTRIARWPRSMAQYTVGHPAREAELEARIAEIPGLHVAGNAYQGIGIPDCIRMGKAAAGKILGVAQ</sequence>
<evidence type="ECO:0000256" key="4">
    <source>
        <dbReference type="ARBA" id="ARBA00023002"/>
    </source>
</evidence>
<comment type="function">
    <text evidence="6">Involved in coproporphyrin-dependent heme b biosynthesis. Catalyzes the oxidation of coproporphyrinogen III to coproporphyrin III.</text>
</comment>
<evidence type="ECO:0000256" key="5">
    <source>
        <dbReference type="ARBA" id="ARBA00023133"/>
    </source>
</evidence>
<dbReference type="NCBIfam" id="TIGR00562">
    <property type="entry name" value="proto_IX_ox"/>
    <property type="match status" value="1"/>
</dbReference>
<dbReference type="PRINTS" id="PR00419">
    <property type="entry name" value="ADXRDTASE"/>
</dbReference>
<keyword evidence="4 6" id="KW-0560">Oxidoreductase</keyword>
<dbReference type="Gene3D" id="3.90.660.20">
    <property type="entry name" value="Protoporphyrinogen oxidase, mitochondrial, domain 2"/>
    <property type="match status" value="1"/>
</dbReference>
<keyword evidence="5 6" id="KW-0350">Heme biosynthesis</keyword>
<dbReference type="EC" id="1.3.3.15" evidence="6"/>
<dbReference type="InParanoid" id="Q01W08"/>
<evidence type="ECO:0000256" key="3">
    <source>
        <dbReference type="ARBA" id="ARBA00022827"/>
    </source>
</evidence>
<dbReference type="Gene3D" id="3.50.50.60">
    <property type="entry name" value="FAD/NAD(P)-binding domain"/>
    <property type="match status" value="1"/>
</dbReference>
<dbReference type="SUPFAM" id="SSF54373">
    <property type="entry name" value="FAD-linked reductases, C-terminal domain"/>
    <property type="match status" value="1"/>
</dbReference>
<dbReference type="AlphaFoldDB" id="Q01W08"/>
<gene>
    <name evidence="8" type="ordered locus">Acid_5204</name>
</gene>
<dbReference type="STRING" id="234267.Acid_5204"/>